<name>A0ABW6T745_9ACTN</name>
<accession>A0ABW6T745</accession>
<comment type="caution">
    <text evidence="1">The sequence shown here is derived from an EMBL/GenBank/DDBJ whole genome shotgun (WGS) entry which is preliminary data.</text>
</comment>
<evidence type="ECO:0000313" key="2">
    <source>
        <dbReference type="Proteomes" id="UP001602013"/>
    </source>
</evidence>
<keyword evidence="2" id="KW-1185">Reference proteome</keyword>
<proteinExistence type="predicted"/>
<organism evidence="1 2">
    <name type="scientific">Microtetraspora malaysiensis</name>
    <dbReference type="NCBI Taxonomy" id="161358"/>
    <lineage>
        <taxon>Bacteria</taxon>
        <taxon>Bacillati</taxon>
        <taxon>Actinomycetota</taxon>
        <taxon>Actinomycetes</taxon>
        <taxon>Streptosporangiales</taxon>
        <taxon>Streptosporangiaceae</taxon>
        <taxon>Microtetraspora</taxon>
    </lineage>
</organism>
<dbReference type="EMBL" id="JBIASD010000091">
    <property type="protein sequence ID" value="MFF3672323.1"/>
    <property type="molecule type" value="Genomic_DNA"/>
</dbReference>
<sequence length="134" mass="14713">MILQIGGQVGDRIRPRDIQRIDAPIEIVLTSTSGAYADLSEGTLRGADLMHPPAQPAIDPIKNGLRDCADALLIQLRDHWVNLASLLVHQSRVTGDRERPMCRLSADPHGEGHVILTVDLVTFPDRVEVAVKRV</sequence>
<protein>
    <submittedName>
        <fullName evidence="1">Uncharacterized protein</fullName>
    </submittedName>
</protein>
<gene>
    <name evidence="1" type="ORF">ACFYXI_43295</name>
</gene>
<dbReference type="Proteomes" id="UP001602013">
    <property type="component" value="Unassembled WGS sequence"/>
</dbReference>
<reference evidence="1 2" key="1">
    <citation type="submission" date="2024-10" db="EMBL/GenBank/DDBJ databases">
        <title>The Natural Products Discovery Center: Release of the First 8490 Sequenced Strains for Exploring Actinobacteria Biosynthetic Diversity.</title>
        <authorList>
            <person name="Kalkreuter E."/>
            <person name="Kautsar S.A."/>
            <person name="Yang D."/>
            <person name="Bader C.D."/>
            <person name="Teijaro C.N."/>
            <person name="Fluegel L."/>
            <person name="Davis C.M."/>
            <person name="Simpson J.R."/>
            <person name="Lauterbach L."/>
            <person name="Steele A.D."/>
            <person name="Gui C."/>
            <person name="Meng S."/>
            <person name="Li G."/>
            <person name="Viehrig K."/>
            <person name="Ye F."/>
            <person name="Su P."/>
            <person name="Kiefer A.F."/>
            <person name="Nichols A."/>
            <person name="Cepeda A.J."/>
            <person name="Yan W."/>
            <person name="Fan B."/>
            <person name="Jiang Y."/>
            <person name="Adhikari A."/>
            <person name="Zheng C.-J."/>
            <person name="Schuster L."/>
            <person name="Cowan T.M."/>
            <person name="Smanski M.J."/>
            <person name="Chevrette M.G."/>
            <person name="De Carvalho L.P.S."/>
            <person name="Shen B."/>
        </authorList>
    </citation>
    <scope>NUCLEOTIDE SEQUENCE [LARGE SCALE GENOMIC DNA]</scope>
    <source>
        <strain evidence="1 2">NPDC002173</strain>
    </source>
</reference>
<evidence type="ECO:0000313" key="1">
    <source>
        <dbReference type="EMBL" id="MFF3672323.1"/>
    </source>
</evidence>
<dbReference type="RefSeq" id="WP_387418488.1">
    <property type="nucleotide sequence ID" value="NZ_JBIASD010000091.1"/>
</dbReference>